<evidence type="ECO:0000313" key="2">
    <source>
        <dbReference type="Proteomes" id="UP001054945"/>
    </source>
</evidence>
<protein>
    <submittedName>
        <fullName evidence="1">Uncharacterized protein</fullName>
    </submittedName>
</protein>
<sequence>MKSKQGKLAFLFASYLQEDLRAGFGHHLVMDTMENFIFPNNNWCPAAIFLVYGGISLLIKHNLEAGSSRRGNKSVFATDYQERRVQTLQLGEIKSRWKSLALHWMRIDCFSERRSQCVPVLFELAPEESLSSFSVFY</sequence>
<dbReference type="AlphaFoldDB" id="A0AAV4RKS1"/>
<proteinExistence type="predicted"/>
<keyword evidence="2" id="KW-1185">Reference proteome</keyword>
<reference evidence="1 2" key="1">
    <citation type="submission" date="2021-06" db="EMBL/GenBank/DDBJ databases">
        <title>Caerostris extrusa draft genome.</title>
        <authorList>
            <person name="Kono N."/>
            <person name="Arakawa K."/>
        </authorList>
    </citation>
    <scope>NUCLEOTIDE SEQUENCE [LARGE SCALE GENOMIC DNA]</scope>
</reference>
<dbReference type="EMBL" id="BPLR01008100">
    <property type="protein sequence ID" value="GIY22060.1"/>
    <property type="molecule type" value="Genomic_DNA"/>
</dbReference>
<name>A0AAV4RKS1_CAEEX</name>
<accession>A0AAV4RKS1</accession>
<gene>
    <name evidence="1" type="ORF">CEXT_706641</name>
</gene>
<organism evidence="1 2">
    <name type="scientific">Caerostris extrusa</name>
    <name type="common">Bark spider</name>
    <name type="synonym">Caerostris bankana</name>
    <dbReference type="NCBI Taxonomy" id="172846"/>
    <lineage>
        <taxon>Eukaryota</taxon>
        <taxon>Metazoa</taxon>
        <taxon>Ecdysozoa</taxon>
        <taxon>Arthropoda</taxon>
        <taxon>Chelicerata</taxon>
        <taxon>Arachnida</taxon>
        <taxon>Araneae</taxon>
        <taxon>Araneomorphae</taxon>
        <taxon>Entelegynae</taxon>
        <taxon>Araneoidea</taxon>
        <taxon>Araneidae</taxon>
        <taxon>Caerostris</taxon>
    </lineage>
</organism>
<comment type="caution">
    <text evidence="1">The sequence shown here is derived from an EMBL/GenBank/DDBJ whole genome shotgun (WGS) entry which is preliminary data.</text>
</comment>
<dbReference type="Proteomes" id="UP001054945">
    <property type="component" value="Unassembled WGS sequence"/>
</dbReference>
<evidence type="ECO:0000313" key="1">
    <source>
        <dbReference type="EMBL" id="GIY22060.1"/>
    </source>
</evidence>